<dbReference type="GO" id="GO:0061484">
    <property type="term" value="P:hematopoietic stem cell homeostasis"/>
    <property type="evidence" value="ECO:0007669"/>
    <property type="project" value="TreeGrafter"/>
</dbReference>
<dbReference type="EMBL" id="KL235770">
    <property type="protein sequence ID" value="KFV08729.1"/>
    <property type="molecule type" value="Genomic_DNA"/>
</dbReference>
<gene>
    <name evidence="5" type="ORF">N339_08761</name>
</gene>
<evidence type="ECO:0000313" key="6">
    <source>
        <dbReference type="Proteomes" id="UP000053149"/>
    </source>
</evidence>
<dbReference type="InterPro" id="IPR009060">
    <property type="entry name" value="UBA-like_sf"/>
</dbReference>
<evidence type="ECO:0000313" key="5">
    <source>
        <dbReference type="EMBL" id="KFV08729.1"/>
    </source>
</evidence>
<evidence type="ECO:0000256" key="1">
    <source>
        <dbReference type="ARBA" id="ARBA00004496"/>
    </source>
</evidence>
<sequence length="57" mass="6494">MMTSVGTTRARGTWEQPQTQSPAQHKQRPQATAEQIRLAQMISDHNDADFEEKVKQV</sequence>
<feature type="compositionally biased region" description="Polar residues" evidence="4">
    <location>
        <begin position="15"/>
        <end position="33"/>
    </location>
</feature>
<feature type="non-terminal residue" evidence="5">
    <location>
        <position position="1"/>
    </location>
</feature>
<feature type="region of interest" description="Disordered" evidence="4">
    <location>
        <begin position="1"/>
        <end position="33"/>
    </location>
</feature>
<dbReference type="AlphaFoldDB" id="A0A093C6Q3"/>
<proteinExistence type="predicted"/>
<dbReference type="Gene3D" id="1.10.8.10">
    <property type="entry name" value="DNA helicase RuvA subunit, C-terminal domain"/>
    <property type="match status" value="1"/>
</dbReference>
<dbReference type="PANTHER" id="PTHR16308">
    <property type="entry name" value="UBIQUITIN ASSOCIATED PROTEIN 2-LIKE/LINGERER"/>
    <property type="match status" value="1"/>
</dbReference>
<name>A0A093C6Q3_9AVES</name>
<keyword evidence="2" id="KW-0963">Cytoplasm</keyword>
<protein>
    <submittedName>
        <fullName evidence="5">Ubiquitin-associated protein 2-like</fullName>
    </submittedName>
</protein>
<evidence type="ECO:0000256" key="3">
    <source>
        <dbReference type="ARBA" id="ARBA00022553"/>
    </source>
</evidence>
<dbReference type="PANTHER" id="PTHR16308:SF18">
    <property type="entry name" value="UBIQUITIN-ASSOCIATED PROTEIN 2-LIKE"/>
    <property type="match status" value="1"/>
</dbReference>
<dbReference type="Proteomes" id="UP000053149">
    <property type="component" value="Unassembled WGS sequence"/>
</dbReference>
<reference evidence="5 6" key="1">
    <citation type="submission" date="2014-04" db="EMBL/GenBank/DDBJ databases">
        <title>Genome evolution of avian class.</title>
        <authorList>
            <person name="Zhang G."/>
            <person name="Li C."/>
        </authorList>
    </citation>
    <scope>NUCLEOTIDE SEQUENCE [LARGE SCALE GENOMIC DNA]</scope>
    <source>
        <strain evidence="5">BGI_N339</strain>
    </source>
</reference>
<accession>A0A093C6Q3</accession>
<evidence type="ECO:0000256" key="4">
    <source>
        <dbReference type="SAM" id="MobiDB-lite"/>
    </source>
</evidence>
<organism evidence="5 6">
    <name type="scientific">Pterocles gutturalis</name>
    <name type="common">yellow-throated sandgrouse</name>
    <dbReference type="NCBI Taxonomy" id="240206"/>
    <lineage>
        <taxon>Eukaryota</taxon>
        <taxon>Metazoa</taxon>
        <taxon>Chordata</taxon>
        <taxon>Craniata</taxon>
        <taxon>Vertebrata</taxon>
        <taxon>Euteleostomi</taxon>
        <taxon>Archelosauria</taxon>
        <taxon>Archosauria</taxon>
        <taxon>Dinosauria</taxon>
        <taxon>Saurischia</taxon>
        <taxon>Theropoda</taxon>
        <taxon>Coelurosauria</taxon>
        <taxon>Aves</taxon>
        <taxon>Neognathae</taxon>
        <taxon>Neoaves</taxon>
        <taxon>Columbimorphae</taxon>
        <taxon>Pterocliformes</taxon>
        <taxon>Pteroclidae</taxon>
        <taxon>Pterocles</taxon>
    </lineage>
</organism>
<dbReference type="GO" id="GO:0005634">
    <property type="term" value="C:nucleus"/>
    <property type="evidence" value="ECO:0007669"/>
    <property type="project" value="TreeGrafter"/>
</dbReference>
<keyword evidence="6" id="KW-1185">Reference proteome</keyword>
<dbReference type="InterPro" id="IPR051833">
    <property type="entry name" value="TC-DDR_regulator"/>
</dbReference>
<comment type="subcellular location">
    <subcellularLocation>
        <location evidence="1">Cytoplasm</location>
    </subcellularLocation>
</comment>
<dbReference type="SUPFAM" id="SSF46934">
    <property type="entry name" value="UBA-like"/>
    <property type="match status" value="1"/>
</dbReference>
<dbReference type="GO" id="GO:0005737">
    <property type="term" value="C:cytoplasm"/>
    <property type="evidence" value="ECO:0007669"/>
    <property type="project" value="UniProtKB-SubCell"/>
</dbReference>
<keyword evidence="3" id="KW-0597">Phosphoprotein</keyword>
<evidence type="ECO:0000256" key="2">
    <source>
        <dbReference type="ARBA" id="ARBA00022490"/>
    </source>
</evidence>